<feature type="domain" description="Helitron helicase-like" evidence="3">
    <location>
        <begin position="260"/>
        <end position="442"/>
    </location>
</feature>
<evidence type="ECO:0000259" key="3">
    <source>
        <dbReference type="Pfam" id="PF14214"/>
    </source>
</evidence>
<dbReference type="PANTHER" id="PTHR10492:SF101">
    <property type="entry name" value="ATP-DEPENDENT DNA HELICASE"/>
    <property type="match status" value="1"/>
</dbReference>
<dbReference type="SUPFAM" id="SSF52540">
    <property type="entry name" value="P-loop containing nucleoside triphosphate hydrolases"/>
    <property type="match status" value="2"/>
</dbReference>
<feature type="domain" description="DNA helicase Pif1-like 2B" evidence="4">
    <location>
        <begin position="1063"/>
        <end position="1099"/>
    </location>
</feature>
<protein>
    <recommendedName>
        <fullName evidence="1">ATP-dependent DNA helicase</fullName>
        <ecNumber evidence="1">5.6.2.3</ecNumber>
    </recommendedName>
</protein>
<dbReference type="InterPro" id="IPR025476">
    <property type="entry name" value="Helitron_helicase-like"/>
</dbReference>
<keyword evidence="1" id="KW-0227">DNA damage</keyword>
<gene>
    <name evidence="5" type="ORF">BRARA_D00757</name>
</gene>
<name>A0A397ZJE2_BRACM</name>
<dbReference type="GO" id="GO:0000723">
    <property type="term" value="P:telomere maintenance"/>
    <property type="evidence" value="ECO:0007669"/>
    <property type="project" value="InterPro"/>
</dbReference>
<evidence type="ECO:0000259" key="2">
    <source>
        <dbReference type="Pfam" id="PF05970"/>
    </source>
</evidence>
<keyword evidence="1" id="KW-0233">DNA recombination</keyword>
<dbReference type="Pfam" id="PF05970">
    <property type="entry name" value="PIF1"/>
    <property type="match status" value="1"/>
</dbReference>
<keyword evidence="1" id="KW-0067">ATP-binding</keyword>
<accession>A0A397ZJE2</accession>
<dbReference type="Pfam" id="PF21530">
    <property type="entry name" value="Pif1_2B_dom"/>
    <property type="match status" value="1"/>
</dbReference>
<dbReference type="InterPro" id="IPR049163">
    <property type="entry name" value="Pif1-like_2B_dom"/>
</dbReference>
<dbReference type="GO" id="GO:0005524">
    <property type="term" value="F:ATP binding"/>
    <property type="evidence" value="ECO:0007669"/>
    <property type="project" value="UniProtKB-KW"/>
</dbReference>
<sequence>MWYGEWLNKRRNAKNPTFSLCCMQGQVQLPLLKEPPTILKNLLEGDDPRSRHFQKHIRPYNMVFSFTSLGGKVQRTLKKGKGPDMFQLQGENYHLIGNLTPPEGSEAKFRQLYIVDTENEVENRAKCLSFGKQKIQVKKKDNLRKDIIDALMRMLNEVNPYVKKFRSARDRFNKDPEDSFHTRIVSERLKAEGHITHPLPQSLDMDRRDIVLQQKSGKLLRINEIYASYLALQWIRLGIKKGATKITKKQKKPNISMRQFFAFRLHERKNESYCLLHSRRLFQQFVVDAFTTIESNRLRYLKLNQTSLRSDSYDSIKESENAGKVDMNEQGSEFTLPASFVGSPRYMKNNYLDAMTICKHFGFPDLFITFTCNPKWQEITRYVKARKLKAEDRSDIICRIFKIRLDSLMDALAKKNILGETRASMYTIEFQKRGLPHAHILLFMKKIKQPTTEDIDNIISAEIPNKKEEPELFEIIKDMMIHGPCRAANMNSPCMENGRCYKSYPKSFAETTSINKEGFSVYIRRQQLENYVLKNGVRCDNRYVIPYNRQLSLLYRAHVNVEWCNQVGSINELGDVDLTKEKLEKKRNELKEFFDCRYVSTCEGTWRVFKFLIHYRSVAVEKLSFHLPGKQIVTFKGKDKLKTVVTRKLIENTMFLAWFELCKIDSLARTLTYAQIPNFFTYDKRSKMFKRRKRSFGLGRINYAPRTQENAYFLCVLLNIVRESTSYDDIKTYEGVLYPSYKAACYACGLLDDDQEYIDDILRRSYESTASELRIFFVMMLMSNTLSEPETVWEHTWERLFFVSGFGGTGKTFLWKLLSAAIRSRGDIVLNVASSGIASLLLQGGRTAHSRFGIPLNPYEFSSCTRKHGTDQSNLVKASSLVIWDEAPMMSKHCFEALDRSLSDIVGKHDTQPFEGKVLPVINGAGRAEIVMATLNSSYLWDNCKLSGGLSLEESKDLKEFSEWILKVEDGKLSEPNDGEAEVEIPTEFLITKSDDPIEAIRKAIYGQVFQERAILCPTNEDMNIVNDYMLDKLNGEEKIYNSADSIDPSDTNSVNNEALSSDFLNTIKVSGLPNHSLRLKVAPTDGLMNGTRLQITHLMDFMVRARIITGERVGEIVDIPRLLITPSDTRLPFKMWRMQLPLAVAFAITINKSQVQSLSQVGMYLPRPFFSHGQLYVAVSRITSKKGLKILIVDKDGKTQKKTMNVVFKEVFDNL</sequence>
<comment type="cofactor">
    <cofactor evidence="1">
        <name>Mg(2+)</name>
        <dbReference type="ChEBI" id="CHEBI:18420"/>
    </cofactor>
</comment>
<dbReference type="GO" id="GO:0043139">
    <property type="term" value="F:5'-3' DNA helicase activity"/>
    <property type="evidence" value="ECO:0007669"/>
    <property type="project" value="UniProtKB-EC"/>
</dbReference>
<dbReference type="GO" id="GO:0006310">
    <property type="term" value="P:DNA recombination"/>
    <property type="evidence" value="ECO:0007669"/>
    <property type="project" value="UniProtKB-KW"/>
</dbReference>
<keyword evidence="1" id="KW-0378">Hydrolase</keyword>
<comment type="catalytic activity">
    <reaction evidence="1">
        <text>ATP + H2O = ADP + phosphate + H(+)</text>
        <dbReference type="Rhea" id="RHEA:13065"/>
        <dbReference type="ChEBI" id="CHEBI:15377"/>
        <dbReference type="ChEBI" id="CHEBI:15378"/>
        <dbReference type="ChEBI" id="CHEBI:30616"/>
        <dbReference type="ChEBI" id="CHEBI:43474"/>
        <dbReference type="ChEBI" id="CHEBI:456216"/>
        <dbReference type="EC" id="5.6.2.3"/>
    </reaction>
</comment>
<comment type="similarity">
    <text evidence="1">Belongs to the helicase family.</text>
</comment>
<dbReference type="PANTHER" id="PTHR10492">
    <property type="match status" value="1"/>
</dbReference>
<evidence type="ECO:0000256" key="1">
    <source>
        <dbReference type="RuleBase" id="RU363044"/>
    </source>
</evidence>
<reference evidence="5 6" key="1">
    <citation type="submission" date="2018-06" db="EMBL/GenBank/DDBJ databases">
        <title>WGS assembly of Brassica rapa FPsc.</title>
        <authorList>
            <person name="Bowman J."/>
            <person name="Kohchi T."/>
            <person name="Yamato K."/>
            <person name="Jenkins J."/>
            <person name="Shu S."/>
            <person name="Ishizaki K."/>
            <person name="Yamaoka S."/>
            <person name="Nishihama R."/>
            <person name="Nakamura Y."/>
            <person name="Berger F."/>
            <person name="Adam C."/>
            <person name="Aki S."/>
            <person name="Althoff F."/>
            <person name="Araki T."/>
            <person name="Arteaga-Vazquez M."/>
            <person name="Balasubrmanian S."/>
            <person name="Bauer D."/>
            <person name="Boehm C."/>
            <person name="Briginshaw L."/>
            <person name="Caballero-Perez J."/>
            <person name="Catarino B."/>
            <person name="Chen F."/>
            <person name="Chiyoda S."/>
            <person name="Chovatia M."/>
            <person name="Davies K."/>
            <person name="Delmans M."/>
            <person name="Demura T."/>
            <person name="Dierschke T."/>
            <person name="Dolan L."/>
            <person name="Dorantes-Acosta A."/>
            <person name="Eklund D."/>
            <person name="Florent S."/>
            <person name="Flores-Sandoval E."/>
            <person name="Fujiyama A."/>
            <person name="Fukuzawa H."/>
            <person name="Galik B."/>
            <person name="Grimanelli D."/>
            <person name="Grimwood J."/>
            <person name="Grossniklaus U."/>
            <person name="Hamada T."/>
            <person name="Haseloff J."/>
            <person name="Hetherington A."/>
            <person name="Higo A."/>
            <person name="Hirakawa Y."/>
            <person name="Hundley H."/>
            <person name="Ikeda Y."/>
            <person name="Inoue K."/>
            <person name="Inoue S."/>
            <person name="Ishida S."/>
            <person name="Jia Q."/>
            <person name="Kakita M."/>
            <person name="Kanazawa T."/>
            <person name="Kawai Y."/>
            <person name="Kawashima T."/>
            <person name="Kennedy M."/>
            <person name="Kinose K."/>
            <person name="Kinoshita T."/>
            <person name="Kohara Y."/>
            <person name="Koide E."/>
            <person name="Komatsu K."/>
            <person name="Kopischke S."/>
            <person name="Kubo M."/>
            <person name="Kyozuka J."/>
            <person name="Lagercrantz U."/>
            <person name="Lin S."/>
            <person name="Lindquist E."/>
            <person name="Lipzen A."/>
            <person name="Lu C."/>
            <person name="Luna E."/>
            <person name="Martienssen R."/>
            <person name="Minamino N."/>
            <person name="Mizutani M."/>
            <person name="Mizutani M."/>
            <person name="Mochizuki N."/>
            <person name="Monte I."/>
            <person name="Mosher R."/>
            <person name="Nagasaki H."/>
            <person name="Nakagami H."/>
            <person name="Naramoto S."/>
            <person name="Nishitani K."/>
            <person name="Ohtani M."/>
            <person name="Okamoto T."/>
            <person name="Okumura M."/>
            <person name="Phillips J."/>
            <person name="Pollak B."/>
            <person name="Reinders A."/>
            <person name="Roevekamp M."/>
            <person name="Sano R."/>
            <person name="Sawa S."/>
            <person name="Schmid M."/>
            <person name="Shirakawa M."/>
            <person name="Solano R."/>
            <person name="Spunde A."/>
            <person name="Suetsugu N."/>
            <person name="Sugano S."/>
            <person name="Sugiyama A."/>
            <person name="Sun R."/>
            <person name="Suzuki Y."/>
            <person name="Takenaka M."/>
            <person name="Takezawa D."/>
            <person name="Tomogane H."/>
            <person name="Tsuzuki M."/>
            <person name="Ueda T."/>
            <person name="Umeda M."/>
            <person name="Ward J."/>
            <person name="Watanabe Y."/>
            <person name="Yazaki K."/>
            <person name="Yokoyama R."/>
            <person name="Yoshitake Y."/>
            <person name="Yotsui I."/>
            <person name="Zachgo S."/>
            <person name="Schmutz J."/>
        </authorList>
    </citation>
    <scope>NUCLEOTIDE SEQUENCE [LARGE SCALE GENOMIC DNA]</scope>
    <source>
        <strain evidence="6">cv. B-3</strain>
    </source>
</reference>
<keyword evidence="1" id="KW-0234">DNA repair</keyword>
<dbReference type="Proteomes" id="UP000264353">
    <property type="component" value="Chromosome A4"/>
</dbReference>
<dbReference type="Gene3D" id="3.40.50.300">
    <property type="entry name" value="P-loop containing nucleotide triphosphate hydrolases"/>
    <property type="match status" value="1"/>
</dbReference>
<dbReference type="InterPro" id="IPR010285">
    <property type="entry name" value="DNA_helicase_pif1-like_DEAD"/>
</dbReference>
<evidence type="ECO:0000259" key="4">
    <source>
        <dbReference type="Pfam" id="PF21530"/>
    </source>
</evidence>
<evidence type="ECO:0000313" key="6">
    <source>
        <dbReference type="Proteomes" id="UP000264353"/>
    </source>
</evidence>
<feature type="domain" description="DNA helicase Pif1-like DEAD-box helicase" evidence="2">
    <location>
        <begin position="799"/>
        <end position="978"/>
    </location>
</feature>
<dbReference type="InterPro" id="IPR027417">
    <property type="entry name" value="P-loop_NTPase"/>
</dbReference>
<dbReference type="GO" id="GO:0016887">
    <property type="term" value="F:ATP hydrolysis activity"/>
    <property type="evidence" value="ECO:0007669"/>
    <property type="project" value="RHEA"/>
</dbReference>
<organism evidence="5 6">
    <name type="scientific">Brassica campestris</name>
    <name type="common">Field mustard</name>
    <dbReference type="NCBI Taxonomy" id="3711"/>
    <lineage>
        <taxon>Eukaryota</taxon>
        <taxon>Viridiplantae</taxon>
        <taxon>Streptophyta</taxon>
        <taxon>Embryophyta</taxon>
        <taxon>Tracheophyta</taxon>
        <taxon>Spermatophyta</taxon>
        <taxon>Magnoliopsida</taxon>
        <taxon>eudicotyledons</taxon>
        <taxon>Gunneridae</taxon>
        <taxon>Pentapetalae</taxon>
        <taxon>rosids</taxon>
        <taxon>malvids</taxon>
        <taxon>Brassicales</taxon>
        <taxon>Brassicaceae</taxon>
        <taxon>Brassiceae</taxon>
        <taxon>Brassica</taxon>
    </lineage>
</organism>
<keyword evidence="1" id="KW-0547">Nucleotide-binding</keyword>
<dbReference type="GO" id="GO:0006281">
    <property type="term" value="P:DNA repair"/>
    <property type="evidence" value="ECO:0007669"/>
    <property type="project" value="UniProtKB-KW"/>
</dbReference>
<keyword evidence="1" id="KW-0347">Helicase</keyword>
<dbReference type="Pfam" id="PF14214">
    <property type="entry name" value="Helitron_like_N"/>
    <property type="match status" value="1"/>
</dbReference>
<dbReference type="AlphaFoldDB" id="A0A397ZJE2"/>
<dbReference type="EMBL" id="CM010631">
    <property type="protein sequence ID" value="RID65571.1"/>
    <property type="molecule type" value="Genomic_DNA"/>
</dbReference>
<dbReference type="EC" id="5.6.2.3" evidence="1"/>
<evidence type="ECO:0000313" key="5">
    <source>
        <dbReference type="EMBL" id="RID65571.1"/>
    </source>
</evidence>
<dbReference type="CDD" id="cd18809">
    <property type="entry name" value="SF1_C_RecD"/>
    <property type="match status" value="1"/>
</dbReference>
<proteinExistence type="inferred from homology"/>